<comment type="function">
    <text evidence="5">Forms part of the ribosomal stalk, playing a central role in the interaction of the ribosome with GTP-bound translation factors.</text>
</comment>
<name>A0A2M7RHM1_9BACT</name>
<evidence type="ECO:0000313" key="6">
    <source>
        <dbReference type="EMBL" id="PIY96062.1"/>
    </source>
</evidence>
<comment type="caution">
    <text evidence="6">The sequence shown here is derived from an EMBL/GenBank/DDBJ whole genome shotgun (WGS) entry which is preliminary data.</text>
</comment>
<reference evidence="6 7" key="1">
    <citation type="submission" date="2017-09" db="EMBL/GenBank/DDBJ databases">
        <title>Depth-based differentiation of microbial function through sediment-hosted aquifers and enrichment of novel symbionts in the deep terrestrial subsurface.</title>
        <authorList>
            <person name="Probst A.J."/>
            <person name="Ladd B."/>
            <person name="Jarett J.K."/>
            <person name="Geller-Mcgrath D.E."/>
            <person name="Sieber C.M."/>
            <person name="Emerson J.B."/>
            <person name="Anantharaman K."/>
            <person name="Thomas B.C."/>
            <person name="Malmstrom R."/>
            <person name="Stieglmeier M."/>
            <person name="Klingl A."/>
            <person name="Woyke T."/>
            <person name="Ryan C.M."/>
            <person name="Banfield J.F."/>
        </authorList>
    </citation>
    <scope>NUCLEOTIDE SEQUENCE [LARGE SCALE GENOMIC DNA]</scope>
    <source>
        <strain evidence="6">CG_4_10_14_0_8_um_filter_42_10</strain>
    </source>
</reference>
<dbReference type="AlphaFoldDB" id="A0A2M7RHM1"/>
<dbReference type="InterPro" id="IPR047865">
    <property type="entry name" value="Ribosomal_uL10_bac_type"/>
</dbReference>
<dbReference type="SUPFAM" id="SSF160369">
    <property type="entry name" value="Ribosomal protein L10-like"/>
    <property type="match status" value="1"/>
</dbReference>
<evidence type="ECO:0000256" key="5">
    <source>
        <dbReference type="HAMAP-Rule" id="MF_00362"/>
    </source>
</evidence>
<dbReference type="PANTHER" id="PTHR11560">
    <property type="entry name" value="39S RIBOSOMAL PROTEIN L10, MITOCHONDRIAL"/>
    <property type="match status" value="1"/>
</dbReference>
<keyword evidence="2 5" id="KW-0689">Ribosomal protein</keyword>
<dbReference type="CDD" id="cd05797">
    <property type="entry name" value="Ribosomal_L10"/>
    <property type="match status" value="1"/>
</dbReference>
<dbReference type="InterPro" id="IPR043141">
    <property type="entry name" value="Ribosomal_uL10-like_sf"/>
</dbReference>
<evidence type="ECO:0000256" key="3">
    <source>
        <dbReference type="ARBA" id="ARBA00023274"/>
    </source>
</evidence>
<dbReference type="Proteomes" id="UP000230779">
    <property type="component" value="Unassembled WGS sequence"/>
</dbReference>
<dbReference type="GO" id="GO:0070180">
    <property type="term" value="F:large ribosomal subunit rRNA binding"/>
    <property type="evidence" value="ECO:0007669"/>
    <property type="project" value="UniProtKB-UniRule"/>
</dbReference>
<evidence type="ECO:0000256" key="4">
    <source>
        <dbReference type="ARBA" id="ARBA00035202"/>
    </source>
</evidence>
<dbReference type="GO" id="GO:0006412">
    <property type="term" value="P:translation"/>
    <property type="evidence" value="ECO:0007669"/>
    <property type="project" value="UniProtKB-UniRule"/>
</dbReference>
<dbReference type="InterPro" id="IPR002363">
    <property type="entry name" value="Ribosomal_uL10_CS_bac"/>
</dbReference>
<dbReference type="Gene3D" id="6.10.250.290">
    <property type="match status" value="1"/>
</dbReference>
<dbReference type="GO" id="GO:0015934">
    <property type="term" value="C:large ribosomal subunit"/>
    <property type="evidence" value="ECO:0007669"/>
    <property type="project" value="InterPro"/>
</dbReference>
<keyword evidence="3 5" id="KW-0687">Ribonucleoprotein</keyword>
<dbReference type="InterPro" id="IPR022973">
    <property type="entry name" value="Ribosomal_uL10_bac"/>
</dbReference>
<protein>
    <recommendedName>
        <fullName evidence="4 5">Large ribosomal subunit protein uL10</fullName>
    </recommendedName>
</protein>
<dbReference type="Pfam" id="PF00466">
    <property type="entry name" value="Ribosomal_L10"/>
    <property type="match status" value="1"/>
</dbReference>
<proteinExistence type="inferred from homology"/>
<dbReference type="Gene3D" id="3.30.70.1730">
    <property type="match status" value="1"/>
</dbReference>
<accession>A0A2M7RHM1</accession>
<dbReference type="PROSITE" id="PS01109">
    <property type="entry name" value="RIBOSOMAL_L10"/>
    <property type="match status" value="1"/>
</dbReference>
<evidence type="ECO:0000313" key="7">
    <source>
        <dbReference type="Proteomes" id="UP000230779"/>
    </source>
</evidence>
<gene>
    <name evidence="5 6" type="primary">rplJ</name>
    <name evidence="6" type="ORF">COY66_05160</name>
</gene>
<dbReference type="EMBL" id="PFMD01000059">
    <property type="protein sequence ID" value="PIY96062.1"/>
    <property type="molecule type" value="Genomic_DNA"/>
</dbReference>
<comment type="similarity">
    <text evidence="1 5">Belongs to the universal ribosomal protein uL10 family.</text>
</comment>
<evidence type="ECO:0000256" key="1">
    <source>
        <dbReference type="ARBA" id="ARBA00008889"/>
    </source>
</evidence>
<organism evidence="6 7">
    <name type="scientific">Candidatus Kerfeldbacteria bacterium CG_4_10_14_0_8_um_filter_42_10</name>
    <dbReference type="NCBI Taxonomy" id="2014248"/>
    <lineage>
        <taxon>Bacteria</taxon>
        <taxon>Candidatus Kerfeldiibacteriota</taxon>
    </lineage>
</organism>
<dbReference type="HAMAP" id="MF_00362">
    <property type="entry name" value="Ribosomal_uL10"/>
    <property type="match status" value="1"/>
</dbReference>
<dbReference type="InterPro" id="IPR001790">
    <property type="entry name" value="Ribosomal_uL10"/>
</dbReference>
<dbReference type="GO" id="GO:0003735">
    <property type="term" value="F:structural constituent of ribosome"/>
    <property type="evidence" value="ECO:0007669"/>
    <property type="project" value="InterPro"/>
</dbReference>
<comment type="subunit">
    <text evidence="5">Part of the ribosomal stalk of the 50S ribosomal subunit. The N-terminus interacts with L11 and the large rRNA to form the base of the stalk. The C-terminus forms an elongated spine to which L12 dimers bind in a sequential fashion forming a multimeric L10(L12)X complex.</text>
</comment>
<sequence length="174" mass="19131">MPKSKEQKEEVVKTLTDRFSKMKSAVFVDYSGLNVKSVEQLRKSLREEDVSYQVAKKTLIKLALEKAGLKEIEIMPLVGQIAVATSEQDEVMPARLLKKLQKDNEALAILGGILENKFVAAAKVLELASLPTRDELIARVIGSIRAPLSGLVNVLQGGMRNFVNVLSAIKDQKA</sequence>
<keyword evidence="5" id="KW-0694">RNA-binding</keyword>
<keyword evidence="5" id="KW-0699">rRNA-binding</keyword>
<dbReference type="NCBIfam" id="NF000955">
    <property type="entry name" value="PRK00099.1-1"/>
    <property type="match status" value="1"/>
</dbReference>
<evidence type="ECO:0000256" key="2">
    <source>
        <dbReference type="ARBA" id="ARBA00022980"/>
    </source>
</evidence>